<feature type="compositionally biased region" description="Pro residues" evidence="1">
    <location>
        <begin position="294"/>
        <end position="307"/>
    </location>
</feature>
<keyword evidence="2" id="KW-0812">Transmembrane</keyword>
<evidence type="ECO:0000256" key="1">
    <source>
        <dbReference type="SAM" id="MobiDB-lite"/>
    </source>
</evidence>
<organism evidence="3 4">
    <name type="scientific">Dulcicalothrix desertica PCC 7102</name>
    <dbReference type="NCBI Taxonomy" id="232991"/>
    <lineage>
        <taxon>Bacteria</taxon>
        <taxon>Bacillati</taxon>
        <taxon>Cyanobacteriota</taxon>
        <taxon>Cyanophyceae</taxon>
        <taxon>Nostocales</taxon>
        <taxon>Calotrichaceae</taxon>
        <taxon>Dulcicalothrix</taxon>
    </lineage>
</organism>
<evidence type="ECO:0000256" key="2">
    <source>
        <dbReference type="SAM" id="Phobius"/>
    </source>
</evidence>
<feature type="region of interest" description="Disordered" evidence="1">
    <location>
        <begin position="285"/>
        <end position="307"/>
    </location>
</feature>
<feature type="compositionally biased region" description="Pro residues" evidence="1">
    <location>
        <begin position="105"/>
        <end position="116"/>
    </location>
</feature>
<dbReference type="AlphaFoldDB" id="A0A433VAT1"/>
<evidence type="ECO:0000313" key="3">
    <source>
        <dbReference type="EMBL" id="RUT03222.1"/>
    </source>
</evidence>
<proteinExistence type="predicted"/>
<protein>
    <recommendedName>
        <fullName evidence="5">SPOR domain-containing protein</fullName>
    </recommendedName>
</protein>
<keyword evidence="2" id="KW-1133">Transmembrane helix</keyword>
<gene>
    <name evidence="3" type="ORF">DSM106972_055300</name>
</gene>
<evidence type="ECO:0000313" key="4">
    <source>
        <dbReference type="Proteomes" id="UP000271624"/>
    </source>
</evidence>
<sequence>MHLGSQFSKTPGLKPPLAAALASLEVQLDRELARYRRTRTGGYRASAQSSKDKNSSAIGLQYLTPVADTIPFDTAIPSLDENISETAISETNVTPVTYINEITTTPPPPPPPPPSPRVAVTPDPIPDPIKETAPSPLSSSASIVPVTTIKASTDESVESSTHQNQPDDYLESSEALLRSLTEEAPKPQKRPKSNSDSLLSPLGIGSILLFLMASIILGAVVLNPKLLPQFSLGGLFKRDGSTATNSDIGSPSSDGNTKTVAQPQLTPITRYPNLASYEFPEVKSPNDVVGLTPKPKPTPTVAPPPTPQNVAPPVVPAISVPTTQAPVAITPTPTPTDIPISEIKPSSDGFYHVIIDNTSEGAFANARKVVPDAYLSPDGKLIYLGAIKNKEKVQELLNEVRQKGLNGRVK</sequence>
<feature type="transmembrane region" description="Helical" evidence="2">
    <location>
        <begin position="198"/>
        <end position="222"/>
    </location>
</feature>
<dbReference type="EMBL" id="RSCL01000014">
    <property type="protein sequence ID" value="RUT03222.1"/>
    <property type="molecule type" value="Genomic_DNA"/>
</dbReference>
<comment type="caution">
    <text evidence="3">The sequence shown here is derived from an EMBL/GenBank/DDBJ whole genome shotgun (WGS) entry which is preliminary data.</text>
</comment>
<evidence type="ECO:0008006" key="5">
    <source>
        <dbReference type="Google" id="ProtNLM"/>
    </source>
</evidence>
<keyword evidence="4" id="KW-1185">Reference proteome</keyword>
<keyword evidence="2" id="KW-0472">Membrane</keyword>
<accession>A0A433VAT1</accession>
<reference evidence="3" key="1">
    <citation type="submission" date="2018-12" db="EMBL/GenBank/DDBJ databases">
        <authorList>
            <person name="Will S."/>
            <person name="Neumann-Schaal M."/>
            <person name="Henke P."/>
        </authorList>
    </citation>
    <scope>NUCLEOTIDE SEQUENCE</scope>
    <source>
        <strain evidence="3">PCC 7102</strain>
    </source>
</reference>
<name>A0A433VAT1_9CYAN</name>
<feature type="region of interest" description="Disordered" evidence="1">
    <location>
        <begin position="100"/>
        <end position="141"/>
    </location>
</feature>
<feature type="region of interest" description="Disordered" evidence="1">
    <location>
        <begin position="241"/>
        <end position="265"/>
    </location>
</feature>
<dbReference type="Proteomes" id="UP000271624">
    <property type="component" value="Unassembled WGS sequence"/>
</dbReference>
<reference evidence="3" key="2">
    <citation type="journal article" date="2019" name="Genome Biol. Evol.">
        <title>Day and night: Metabolic profiles and evolutionary relationships of six axenic non-marine cyanobacteria.</title>
        <authorList>
            <person name="Will S.E."/>
            <person name="Henke P."/>
            <person name="Boedeker C."/>
            <person name="Huang S."/>
            <person name="Brinkmann H."/>
            <person name="Rohde M."/>
            <person name="Jarek M."/>
            <person name="Friedl T."/>
            <person name="Seufert S."/>
            <person name="Schumacher M."/>
            <person name="Overmann J."/>
            <person name="Neumann-Schaal M."/>
            <person name="Petersen J."/>
        </authorList>
    </citation>
    <scope>NUCLEOTIDE SEQUENCE [LARGE SCALE GENOMIC DNA]</scope>
    <source>
        <strain evidence="3">PCC 7102</strain>
    </source>
</reference>